<protein>
    <submittedName>
        <fullName evidence="1">Uncharacterized protein</fullName>
    </submittedName>
</protein>
<evidence type="ECO:0000313" key="1">
    <source>
        <dbReference type="EMBL" id="QHU19546.1"/>
    </source>
</evidence>
<sequence>MASDFNVNHISYRFFCDKLTSLELSNNLIIESSANNIEFKTNNEPINFNNNTTFNYGLTLDNLDLSNIINITGKTLNIDTLFVRDKARSNAIIDDNTSINGGYIRATTIGYNPSISNPSIGRSNAYFTYINVSGGDSSFNDSVYIRNILGVSGATTISNDLIVKGTSYVTLYNSIKNYIDSVKEELSSNKILTLDLSSRNISISNELVVRKTSFLNDLSINGHLLTSLLKVPSLFTIDPSGHDNASGTLIINGDLMVYGNNTTIASSIVEISDITLSIATNLIDVNDLNTNNAGLNIWNVASIKYNGLTWNFVGGQLSVENKSVALDVSLIALKTITDASLANLNNYFDLSFGQLKTNNEASYNVVYTRTQIDNSFITYSNFEVSYNSFRTYIIDNSYVDALTFDASFSELKTYLDASYIVKSSVSNPNIIDSSLIFLSNMLDLSYVLKSTFDASYAKLKEQIDISFSTIRLTSLDSSTISIETINTRHYSQKFNNILWNQIGQDIGV</sequence>
<dbReference type="AlphaFoldDB" id="A0A6C0KQY9"/>
<proteinExistence type="predicted"/>
<name>A0A6C0KQY9_9ZZZZ</name>
<organism evidence="1">
    <name type="scientific">viral metagenome</name>
    <dbReference type="NCBI Taxonomy" id="1070528"/>
    <lineage>
        <taxon>unclassified sequences</taxon>
        <taxon>metagenomes</taxon>
        <taxon>organismal metagenomes</taxon>
    </lineage>
</organism>
<reference evidence="1" key="1">
    <citation type="journal article" date="2020" name="Nature">
        <title>Giant virus diversity and host interactions through global metagenomics.</title>
        <authorList>
            <person name="Schulz F."/>
            <person name="Roux S."/>
            <person name="Paez-Espino D."/>
            <person name="Jungbluth S."/>
            <person name="Walsh D.A."/>
            <person name="Denef V.J."/>
            <person name="McMahon K.D."/>
            <person name="Konstantinidis K.T."/>
            <person name="Eloe-Fadrosh E.A."/>
            <person name="Kyrpides N.C."/>
            <person name="Woyke T."/>
        </authorList>
    </citation>
    <scope>NUCLEOTIDE SEQUENCE</scope>
    <source>
        <strain evidence="1">GVMAG-S-3300013014-113</strain>
    </source>
</reference>
<accession>A0A6C0KQY9</accession>
<dbReference type="EMBL" id="MN740952">
    <property type="protein sequence ID" value="QHU19546.1"/>
    <property type="molecule type" value="Genomic_DNA"/>
</dbReference>